<evidence type="ECO:0000313" key="1">
    <source>
        <dbReference type="EMBL" id="HJB92144.1"/>
    </source>
</evidence>
<accession>A0A9D2MT64</accession>
<comment type="caution">
    <text evidence="1">The sequence shown here is derived from an EMBL/GenBank/DDBJ whole genome shotgun (WGS) entry which is preliminary data.</text>
</comment>
<sequence>MTGIALELAVSGELVDAAEKQYHFLPEDRDLLAQVGRDVEGAARQGARFWIRMDAGRGQAAAALTLGAGVDALQEEYGRKDRLLECYMAEVLADELMRSACGRMNEWIWEHAGLRVARYRFFGEDPALLPEDMPAELARLGAEGIRCNRGFCLIPKKSLAMRLELSADPRAACASVCSGCSRKDCPNRREGNFP</sequence>
<organism evidence="1 2">
    <name type="scientific">Candidatus Eisenbergiella merdigallinarum</name>
    <dbReference type="NCBI Taxonomy" id="2838552"/>
    <lineage>
        <taxon>Bacteria</taxon>
        <taxon>Bacillati</taxon>
        <taxon>Bacillota</taxon>
        <taxon>Clostridia</taxon>
        <taxon>Lachnospirales</taxon>
        <taxon>Lachnospiraceae</taxon>
        <taxon>Eisenbergiella</taxon>
    </lineage>
</organism>
<proteinExistence type="predicted"/>
<gene>
    <name evidence="1" type="ORF">H9763_11865</name>
</gene>
<dbReference type="SUPFAM" id="SSF56507">
    <property type="entry name" value="Methionine synthase activation domain-like"/>
    <property type="match status" value="1"/>
</dbReference>
<evidence type="ECO:0000313" key="2">
    <source>
        <dbReference type="Proteomes" id="UP000886883"/>
    </source>
</evidence>
<dbReference type="AlphaFoldDB" id="A0A9D2MT64"/>
<dbReference type="EMBL" id="DWXE01000043">
    <property type="protein sequence ID" value="HJB92144.1"/>
    <property type="molecule type" value="Genomic_DNA"/>
</dbReference>
<protein>
    <submittedName>
        <fullName evidence="1">Uncharacterized protein</fullName>
    </submittedName>
</protein>
<name>A0A9D2MT64_9FIRM</name>
<dbReference type="GO" id="GO:0008705">
    <property type="term" value="F:methionine synthase activity"/>
    <property type="evidence" value="ECO:0007669"/>
    <property type="project" value="InterPro"/>
</dbReference>
<dbReference type="Proteomes" id="UP000886883">
    <property type="component" value="Unassembled WGS sequence"/>
</dbReference>
<reference evidence="1" key="2">
    <citation type="submission" date="2021-04" db="EMBL/GenBank/DDBJ databases">
        <authorList>
            <person name="Gilroy R."/>
        </authorList>
    </citation>
    <scope>NUCLEOTIDE SEQUENCE</scope>
    <source>
        <strain evidence="1">USAMLcec3-2134</strain>
    </source>
</reference>
<dbReference type="InterPro" id="IPR037010">
    <property type="entry name" value="VitB12-dep_Met_synth_activ_sf"/>
</dbReference>
<reference evidence="1" key="1">
    <citation type="journal article" date="2021" name="PeerJ">
        <title>Extensive microbial diversity within the chicken gut microbiome revealed by metagenomics and culture.</title>
        <authorList>
            <person name="Gilroy R."/>
            <person name="Ravi A."/>
            <person name="Getino M."/>
            <person name="Pursley I."/>
            <person name="Horton D.L."/>
            <person name="Alikhan N.F."/>
            <person name="Baker D."/>
            <person name="Gharbi K."/>
            <person name="Hall N."/>
            <person name="Watson M."/>
            <person name="Adriaenssens E.M."/>
            <person name="Foster-Nyarko E."/>
            <person name="Jarju S."/>
            <person name="Secka A."/>
            <person name="Antonio M."/>
            <person name="Oren A."/>
            <person name="Chaudhuri R.R."/>
            <person name="La Ragione R."/>
            <person name="Hildebrand F."/>
            <person name="Pallen M.J."/>
        </authorList>
    </citation>
    <scope>NUCLEOTIDE SEQUENCE</scope>
    <source>
        <strain evidence="1">USAMLcec3-2134</strain>
    </source>
</reference>